<feature type="signal peptide" evidence="4">
    <location>
        <begin position="1"/>
        <end position="20"/>
    </location>
</feature>
<feature type="chain" id="PRO_5011454697" evidence="4">
    <location>
        <begin position="21"/>
        <end position="474"/>
    </location>
</feature>
<dbReference type="InterPro" id="IPR026444">
    <property type="entry name" value="Secre_tail"/>
</dbReference>
<evidence type="ECO:0000313" key="6">
    <source>
        <dbReference type="EMBL" id="SCY90216.1"/>
    </source>
</evidence>
<keyword evidence="7" id="KW-1185">Reference proteome</keyword>
<dbReference type="PANTHER" id="PTHR47566:SF1">
    <property type="entry name" value="PROTEIN NUD1"/>
    <property type="match status" value="1"/>
</dbReference>
<evidence type="ECO:0000313" key="7">
    <source>
        <dbReference type="Proteomes" id="UP000199354"/>
    </source>
</evidence>
<proteinExistence type="predicted"/>
<organism evidence="6 7">
    <name type="scientific">Flavobacterium caeni</name>
    <dbReference type="NCBI Taxonomy" id="490189"/>
    <lineage>
        <taxon>Bacteria</taxon>
        <taxon>Pseudomonadati</taxon>
        <taxon>Bacteroidota</taxon>
        <taxon>Flavobacteriia</taxon>
        <taxon>Flavobacteriales</taxon>
        <taxon>Flavobacteriaceae</taxon>
        <taxon>Flavobacterium</taxon>
    </lineage>
</organism>
<dbReference type="GO" id="GO:0035591">
    <property type="term" value="F:signaling adaptor activity"/>
    <property type="evidence" value="ECO:0007669"/>
    <property type="project" value="TreeGrafter"/>
</dbReference>
<dbReference type="RefSeq" id="WP_091145453.1">
    <property type="nucleotide sequence ID" value="NZ_FMVF01000015.1"/>
</dbReference>
<dbReference type="EMBL" id="FMVF01000015">
    <property type="protein sequence ID" value="SCY90216.1"/>
    <property type="molecule type" value="Genomic_DNA"/>
</dbReference>
<keyword evidence="1" id="KW-0433">Leucine-rich repeat</keyword>
<dbReference type="InterPro" id="IPR032675">
    <property type="entry name" value="LRR_dom_sf"/>
</dbReference>
<dbReference type="STRING" id="490189.SAMN02927903_02817"/>
<reference evidence="6 7" key="1">
    <citation type="submission" date="2016-10" db="EMBL/GenBank/DDBJ databases">
        <authorList>
            <person name="de Groot N.N."/>
        </authorList>
    </citation>
    <scope>NUCLEOTIDE SEQUENCE [LARGE SCALE GENOMIC DNA]</scope>
    <source>
        <strain evidence="6 7">CGMCC 1.7031</strain>
    </source>
</reference>
<dbReference type="Gene3D" id="3.80.10.10">
    <property type="entry name" value="Ribonuclease Inhibitor"/>
    <property type="match status" value="2"/>
</dbReference>
<protein>
    <submittedName>
        <fullName evidence="6">Por secretion system C-terminal sorting domain-containing protein</fullName>
    </submittedName>
</protein>
<dbReference type="SUPFAM" id="SSF52058">
    <property type="entry name" value="L domain-like"/>
    <property type="match status" value="1"/>
</dbReference>
<evidence type="ECO:0000256" key="3">
    <source>
        <dbReference type="ARBA" id="ARBA00022737"/>
    </source>
</evidence>
<dbReference type="InterPro" id="IPR052574">
    <property type="entry name" value="CDIRP"/>
</dbReference>
<evidence type="ECO:0000256" key="1">
    <source>
        <dbReference type="ARBA" id="ARBA00022614"/>
    </source>
</evidence>
<dbReference type="NCBIfam" id="TIGR04183">
    <property type="entry name" value="Por_Secre_tail"/>
    <property type="match status" value="1"/>
</dbReference>
<dbReference type="PROSITE" id="PS51257">
    <property type="entry name" value="PROKAR_LIPOPROTEIN"/>
    <property type="match status" value="1"/>
</dbReference>
<keyword evidence="2 4" id="KW-0732">Signal</keyword>
<dbReference type="OrthoDB" id="8901262at2"/>
<accession>A0A1G5JPD9</accession>
<evidence type="ECO:0000259" key="5">
    <source>
        <dbReference type="Pfam" id="PF18962"/>
    </source>
</evidence>
<feature type="domain" description="Secretion system C-terminal sorting" evidence="5">
    <location>
        <begin position="406"/>
        <end position="472"/>
    </location>
</feature>
<dbReference type="Pfam" id="PF18962">
    <property type="entry name" value="Por_Secre_tail"/>
    <property type="match status" value="1"/>
</dbReference>
<dbReference type="PANTHER" id="PTHR47566">
    <property type="match status" value="1"/>
</dbReference>
<evidence type="ECO:0000256" key="4">
    <source>
        <dbReference type="SAM" id="SignalP"/>
    </source>
</evidence>
<gene>
    <name evidence="6" type="ORF">SAMN02927903_02817</name>
</gene>
<sequence length="474" mass="51408">MKRFLKTTVCFLALGFACHAQTVSIPDPVFKAKLVASDATNNIAFDFLYNAIVVDTNHDGEIQVSEAAQVYILDVGHDLPTSVYIESLAGISAFTNLRMLMFNNNHITDFDITGLVNLTLLDCSQNLLESLNLPNLPLLENLYCSKNQLTVLGLSAFPTLKNLGCDNNQLTSLDISQLPLLNSCYCSNNQITHIQLSGSPALGYLSCDNNQLTSLDINGMPGAGQVSCSGNNITALSASNLPYLSSLDCSNNNLTSLSLTNLNYFSGLYCGSNQLQSLNLAGLPVLNVLGCSFNQFTSLDFSDFPTLYSLDCSYNQLTSLELNYNYNLNELFANNNQLTSLGIKNGRIETYINLAANPNLGYVCADSGQVGMLQTVVSFYGYNNCLVDSACEVLGTEKFEPAGMAVYPNPVYSSLHIKSPYAIDTITIYNMGGQRVMDLVNPTQAIDVEALPSGTYFLSAVSGGNLMHQKFVKQ</sequence>
<evidence type="ECO:0000256" key="2">
    <source>
        <dbReference type="ARBA" id="ARBA00022729"/>
    </source>
</evidence>
<dbReference type="Proteomes" id="UP000199354">
    <property type="component" value="Unassembled WGS sequence"/>
</dbReference>
<dbReference type="AlphaFoldDB" id="A0A1G5JPD9"/>
<keyword evidence="3" id="KW-0677">Repeat</keyword>
<name>A0A1G5JPD9_9FLAO</name>